<proteinExistence type="predicted"/>
<dbReference type="Proteomes" id="UP001501585">
    <property type="component" value="Unassembled WGS sequence"/>
</dbReference>
<reference evidence="2 3" key="1">
    <citation type="journal article" date="2019" name="Int. J. Syst. Evol. Microbiol.">
        <title>The Global Catalogue of Microorganisms (GCM) 10K type strain sequencing project: providing services to taxonomists for standard genome sequencing and annotation.</title>
        <authorList>
            <consortium name="The Broad Institute Genomics Platform"/>
            <consortium name="The Broad Institute Genome Sequencing Center for Infectious Disease"/>
            <person name="Wu L."/>
            <person name="Ma J."/>
        </authorList>
    </citation>
    <scope>NUCLEOTIDE SEQUENCE [LARGE SCALE GENOMIC DNA]</scope>
    <source>
        <strain evidence="2 3">JCM 15313</strain>
    </source>
</reference>
<name>A0ABN2T1G3_9ACTN</name>
<evidence type="ECO:0000256" key="1">
    <source>
        <dbReference type="SAM" id="MobiDB-lite"/>
    </source>
</evidence>
<evidence type="ECO:0000313" key="3">
    <source>
        <dbReference type="Proteomes" id="UP001501585"/>
    </source>
</evidence>
<evidence type="ECO:0000313" key="2">
    <source>
        <dbReference type="EMBL" id="GAA1996604.1"/>
    </source>
</evidence>
<accession>A0ABN2T1G3</accession>
<comment type="caution">
    <text evidence="2">The sequence shown here is derived from an EMBL/GenBank/DDBJ whole genome shotgun (WGS) entry which is preliminary data.</text>
</comment>
<organism evidence="2 3">
    <name type="scientific">Nocardiopsis rhodophaea</name>
    <dbReference type="NCBI Taxonomy" id="280238"/>
    <lineage>
        <taxon>Bacteria</taxon>
        <taxon>Bacillati</taxon>
        <taxon>Actinomycetota</taxon>
        <taxon>Actinomycetes</taxon>
        <taxon>Streptosporangiales</taxon>
        <taxon>Nocardiopsidaceae</taxon>
        <taxon>Nocardiopsis</taxon>
    </lineage>
</organism>
<gene>
    <name evidence="2" type="ORF">GCM10009799_24320</name>
</gene>
<keyword evidence="3" id="KW-1185">Reference proteome</keyword>
<dbReference type="EMBL" id="BAAAPC010000009">
    <property type="protein sequence ID" value="GAA1996604.1"/>
    <property type="molecule type" value="Genomic_DNA"/>
</dbReference>
<sequence length="103" mass="10844">MCVNSGAETIGTGSGTRAALVRVHFTAEDLARAAVLHEEGLVVIASASTAASRPHSRHWTPPPPKGRSLAAPTRRLSALGMDRAAHLGGDHCWRRGESTSRNP</sequence>
<feature type="region of interest" description="Disordered" evidence="1">
    <location>
        <begin position="48"/>
        <end position="71"/>
    </location>
</feature>
<protein>
    <submittedName>
        <fullName evidence="2">Uncharacterized protein</fullName>
    </submittedName>
</protein>